<reference evidence="3 4" key="1">
    <citation type="journal article" date="2014" name="Genome Announc.">
        <title>Genome Sequence of Youngiibacter fragilis, the Type Strain of the Genus Youngiibacter.</title>
        <authorList>
            <person name="Wawrik C.B."/>
            <person name="Callaghan A.V."/>
            <person name="Stamps B.W."/>
            <person name="Wawrik B."/>
        </authorList>
    </citation>
    <scope>NUCLEOTIDE SEQUENCE [LARGE SCALE GENOMIC DNA]</scope>
    <source>
        <strain evidence="3 4">232.1</strain>
    </source>
</reference>
<keyword evidence="1" id="KW-0175">Coiled coil</keyword>
<protein>
    <submittedName>
        <fullName evidence="3">Uncharacterized protein</fullName>
    </submittedName>
</protein>
<gene>
    <name evidence="3" type="ORF">T472_0208170</name>
</gene>
<evidence type="ECO:0000313" key="4">
    <source>
        <dbReference type="Proteomes" id="UP000017747"/>
    </source>
</evidence>
<accession>V7I7C4</accession>
<evidence type="ECO:0000256" key="2">
    <source>
        <dbReference type="SAM" id="SignalP"/>
    </source>
</evidence>
<proteinExistence type="predicted"/>
<comment type="caution">
    <text evidence="3">The sequence shown here is derived from an EMBL/GenBank/DDBJ whole genome shotgun (WGS) entry which is preliminary data.</text>
</comment>
<dbReference type="Proteomes" id="UP000017747">
    <property type="component" value="Unassembled WGS sequence"/>
</dbReference>
<feature type="chain" id="PRO_5039646498" evidence="2">
    <location>
        <begin position="22"/>
        <end position="218"/>
    </location>
</feature>
<sequence>MRMKRVLVLCIFLVMSLGAFGCSGDAQSEIEELKQQVGKLQENTLTLDKDIKALEEENSELKREISGLEALVNLNDSNGDLTDLTLSEEARYEEFRASYDDGSLAGLGPLSVCKLYLHASSAEDYETVYELYTKNEKYVQWSKEEDRNFPKSDRMKDFGVYRDVYDLNIGYTESGEKHAIITWKSRNGDSDEKLGAYTYGFSLVKDGEIWKVNFMPIQ</sequence>
<dbReference type="Gene3D" id="1.20.5.340">
    <property type="match status" value="1"/>
</dbReference>
<evidence type="ECO:0000313" key="3">
    <source>
        <dbReference type="EMBL" id="ETA81124.1"/>
    </source>
</evidence>
<dbReference type="EMBL" id="AXUN02000163">
    <property type="protein sequence ID" value="ETA81124.1"/>
    <property type="molecule type" value="Genomic_DNA"/>
</dbReference>
<feature type="signal peptide" evidence="2">
    <location>
        <begin position="1"/>
        <end position="21"/>
    </location>
</feature>
<dbReference type="OrthoDB" id="1676127at2"/>
<dbReference type="PROSITE" id="PS51257">
    <property type="entry name" value="PROKAR_LIPOPROTEIN"/>
    <property type="match status" value="1"/>
</dbReference>
<dbReference type="STRING" id="994573.T472_0208170"/>
<name>V7I7C4_9CLOT</name>
<dbReference type="AlphaFoldDB" id="V7I7C4"/>
<feature type="coiled-coil region" evidence="1">
    <location>
        <begin position="23"/>
        <end position="71"/>
    </location>
</feature>
<keyword evidence="4" id="KW-1185">Reference proteome</keyword>
<dbReference type="RefSeq" id="WP_023387975.1">
    <property type="nucleotide sequence ID" value="NZ_AXUN02000163.1"/>
</dbReference>
<organism evidence="3 4">
    <name type="scientific">Youngiibacter fragilis 232.1</name>
    <dbReference type="NCBI Taxonomy" id="994573"/>
    <lineage>
        <taxon>Bacteria</taxon>
        <taxon>Bacillati</taxon>
        <taxon>Bacillota</taxon>
        <taxon>Clostridia</taxon>
        <taxon>Eubacteriales</taxon>
        <taxon>Clostridiaceae</taxon>
        <taxon>Youngiibacter</taxon>
    </lineage>
</organism>
<evidence type="ECO:0000256" key="1">
    <source>
        <dbReference type="SAM" id="Coils"/>
    </source>
</evidence>
<keyword evidence="2" id="KW-0732">Signal</keyword>